<dbReference type="GO" id="GO:0008610">
    <property type="term" value="P:lipid biosynthetic process"/>
    <property type="evidence" value="ECO:0007669"/>
    <property type="project" value="UniProtKB-ARBA"/>
</dbReference>
<dbReference type="InterPro" id="IPR014472">
    <property type="entry name" value="CHOPT"/>
</dbReference>
<protein>
    <submittedName>
        <fullName evidence="5">Cholinephosphotransferase 1</fullName>
    </submittedName>
</protein>
<comment type="caution">
    <text evidence="5">The sequence shown here is derived from an EMBL/GenBank/DDBJ whole genome shotgun (WGS) entry which is preliminary data.</text>
</comment>
<dbReference type="Proteomes" id="UP001626550">
    <property type="component" value="Unassembled WGS sequence"/>
</dbReference>
<keyword evidence="4" id="KW-0812">Transmembrane</keyword>
<dbReference type="PANTHER" id="PTHR10414">
    <property type="entry name" value="ETHANOLAMINEPHOSPHOTRANSFERASE"/>
    <property type="match status" value="1"/>
</dbReference>
<dbReference type="PROSITE" id="PS51257">
    <property type="entry name" value="PROKAR_LIPOPROTEIN"/>
    <property type="match status" value="1"/>
</dbReference>
<feature type="transmembrane region" description="Helical" evidence="4">
    <location>
        <begin position="47"/>
        <end position="67"/>
    </location>
</feature>
<dbReference type="EMBL" id="JBJKFK010000308">
    <property type="protein sequence ID" value="KAL3317927.1"/>
    <property type="molecule type" value="Genomic_DNA"/>
</dbReference>
<evidence type="ECO:0000313" key="5">
    <source>
        <dbReference type="EMBL" id="KAL3317927.1"/>
    </source>
</evidence>
<evidence type="ECO:0000256" key="2">
    <source>
        <dbReference type="ARBA" id="ARBA00010441"/>
    </source>
</evidence>
<accession>A0ABD2QEF8</accession>
<keyword evidence="6" id="KW-1185">Reference proteome</keyword>
<proteinExistence type="inferred from homology"/>
<gene>
    <name evidence="5" type="primary">CHPT1</name>
    <name evidence="5" type="ORF">Ciccas_003407</name>
</gene>
<keyword evidence="4" id="KW-1133">Transmembrane helix</keyword>
<feature type="non-terminal residue" evidence="5">
    <location>
        <position position="108"/>
    </location>
</feature>
<feature type="transmembrane region" description="Helical" evidence="4">
    <location>
        <begin position="12"/>
        <end position="35"/>
    </location>
</feature>
<evidence type="ECO:0000256" key="4">
    <source>
        <dbReference type="SAM" id="Phobius"/>
    </source>
</evidence>
<sequence length="108" mass="11880">MEGGVGKNRTTVAETSVISPGVPFFLLLSCALYVLNQSPSQLYLNHPIFFLLAFGFVFSKLTSNLVVAHMTKYAIPLLDPSFVGPAVLLVNQYLHCPIPEYICLMFAL</sequence>
<comment type="subcellular location">
    <subcellularLocation>
        <location evidence="1">Membrane</location>
    </subcellularLocation>
</comment>
<evidence type="ECO:0000313" key="6">
    <source>
        <dbReference type="Proteomes" id="UP001626550"/>
    </source>
</evidence>
<keyword evidence="3 4" id="KW-0472">Membrane</keyword>
<evidence type="ECO:0000256" key="1">
    <source>
        <dbReference type="ARBA" id="ARBA00004370"/>
    </source>
</evidence>
<reference evidence="5 6" key="1">
    <citation type="submission" date="2024-11" db="EMBL/GenBank/DDBJ databases">
        <title>Adaptive evolution of stress response genes in parasites aligns with host niche diversity.</title>
        <authorList>
            <person name="Hahn C."/>
            <person name="Resl P."/>
        </authorList>
    </citation>
    <scope>NUCLEOTIDE SEQUENCE [LARGE SCALE GENOMIC DNA]</scope>
    <source>
        <strain evidence="5">EGGRZ-B1_66</strain>
        <tissue evidence="5">Body</tissue>
    </source>
</reference>
<dbReference type="GO" id="GO:0016020">
    <property type="term" value="C:membrane"/>
    <property type="evidence" value="ECO:0007669"/>
    <property type="project" value="UniProtKB-SubCell"/>
</dbReference>
<dbReference type="AlphaFoldDB" id="A0ABD2QEF8"/>
<evidence type="ECO:0000256" key="3">
    <source>
        <dbReference type="ARBA" id="ARBA00023136"/>
    </source>
</evidence>
<comment type="similarity">
    <text evidence="2">Belongs to the CDP-alcohol phosphatidyltransferase class-I family.</text>
</comment>
<dbReference type="PANTHER" id="PTHR10414:SF37">
    <property type="entry name" value="BB IN A BOXCAR, ISOFORM C"/>
    <property type="match status" value="1"/>
</dbReference>
<name>A0ABD2QEF8_9PLAT</name>
<organism evidence="5 6">
    <name type="scientific">Cichlidogyrus casuarinus</name>
    <dbReference type="NCBI Taxonomy" id="1844966"/>
    <lineage>
        <taxon>Eukaryota</taxon>
        <taxon>Metazoa</taxon>
        <taxon>Spiralia</taxon>
        <taxon>Lophotrochozoa</taxon>
        <taxon>Platyhelminthes</taxon>
        <taxon>Monogenea</taxon>
        <taxon>Monopisthocotylea</taxon>
        <taxon>Dactylogyridea</taxon>
        <taxon>Ancyrocephalidae</taxon>
        <taxon>Cichlidogyrus</taxon>
    </lineage>
</organism>